<evidence type="ECO:0000313" key="5">
    <source>
        <dbReference type="Proteomes" id="UP000694523"/>
    </source>
</evidence>
<reference evidence="4" key="1">
    <citation type="submission" date="2025-08" db="UniProtKB">
        <authorList>
            <consortium name="Ensembl"/>
        </authorList>
    </citation>
    <scope>IDENTIFICATION</scope>
</reference>
<protein>
    <submittedName>
        <fullName evidence="4">ETS variant transcription factor 1</fullName>
    </submittedName>
</protein>
<evidence type="ECO:0000256" key="1">
    <source>
        <dbReference type="ARBA" id="ARBA00023242"/>
    </source>
</evidence>
<proteinExistence type="predicted"/>
<dbReference type="AlphaFoldDB" id="A0A8C6U285"/>
<keyword evidence="5" id="KW-1185">Reference proteome</keyword>
<evidence type="ECO:0000256" key="2">
    <source>
        <dbReference type="SAM" id="MobiDB-lite"/>
    </source>
</evidence>
<dbReference type="Ensembl" id="ENSNMLT00000032712.1">
    <property type="protein sequence ID" value="ENSNMLP00000029333.1"/>
    <property type="gene ID" value="ENSNMLG00000018536.1"/>
</dbReference>
<keyword evidence="1" id="KW-0539">Nucleus</keyword>
<accession>A0A8C6U285</accession>
<dbReference type="Pfam" id="PF04621">
    <property type="entry name" value="ETS_PEA3_N"/>
    <property type="match status" value="2"/>
</dbReference>
<dbReference type="InterPro" id="IPR006715">
    <property type="entry name" value="ETS_PEA3_N"/>
</dbReference>
<feature type="domain" description="PEA3-type ETS-domain transcription factor N-terminal" evidence="3">
    <location>
        <begin position="77"/>
        <end position="185"/>
    </location>
</feature>
<sequence length="337" mass="38518">CQLALHGLQLKIKRELHSPCLELSATCSQERPLRLQYGDKCPYVSAYEQKQPAGMKPSSPVTPPCSSPVSPLHHGSPNPERSYSHAPASQPLPDSAYAIDHRFRRQLSEPCHSFPSPPALSRDTRPMYQRQMSEPNIPFPPQGFKQEYPDPLFEHPAMMGAPLPHAYPPSMMIKQEPRDFTYDSGELKHHSASSVCPFQRPPSLFTQFDRILLPFSFHFVVIVAHLHLNFTHKKITLYRYGGSKGVGTTGIGQKKAGSKYTQNSFFRSKFCCFESIYHLFMITILKYLLSRTGKQNNNVNLFHKSLFLLNVYHLFEQKQPSHFLQCCPWTNSIKTWI</sequence>
<evidence type="ECO:0000313" key="4">
    <source>
        <dbReference type="Ensembl" id="ENSNMLP00000029333.1"/>
    </source>
</evidence>
<feature type="domain" description="PEA3-type ETS-domain transcription factor N-terminal" evidence="3">
    <location>
        <begin position="3"/>
        <end position="76"/>
    </location>
</feature>
<reference evidence="4" key="2">
    <citation type="submission" date="2025-09" db="UniProtKB">
        <authorList>
            <consortium name="Ensembl"/>
        </authorList>
    </citation>
    <scope>IDENTIFICATION</scope>
</reference>
<feature type="region of interest" description="Disordered" evidence="2">
    <location>
        <begin position="51"/>
        <end position="93"/>
    </location>
</feature>
<dbReference type="GO" id="GO:0005634">
    <property type="term" value="C:nucleus"/>
    <property type="evidence" value="ECO:0007669"/>
    <property type="project" value="InterPro"/>
</dbReference>
<evidence type="ECO:0000259" key="3">
    <source>
        <dbReference type="Pfam" id="PF04621"/>
    </source>
</evidence>
<organism evidence="4 5">
    <name type="scientific">Neogobius melanostomus</name>
    <name type="common">round goby</name>
    <dbReference type="NCBI Taxonomy" id="47308"/>
    <lineage>
        <taxon>Eukaryota</taxon>
        <taxon>Metazoa</taxon>
        <taxon>Chordata</taxon>
        <taxon>Craniata</taxon>
        <taxon>Vertebrata</taxon>
        <taxon>Euteleostomi</taxon>
        <taxon>Actinopterygii</taxon>
        <taxon>Neopterygii</taxon>
        <taxon>Teleostei</taxon>
        <taxon>Neoteleostei</taxon>
        <taxon>Acanthomorphata</taxon>
        <taxon>Gobiaria</taxon>
        <taxon>Gobiiformes</taxon>
        <taxon>Gobioidei</taxon>
        <taxon>Gobiidae</taxon>
        <taxon>Benthophilinae</taxon>
        <taxon>Neogobiini</taxon>
        <taxon>Neogobius</taxon>
    </lineage>
</organism>
<dbReference type="Proteomes" id="UP000694523">
    <property type="component" value="Unplaced"/>
</dbReference>
<dbReference type="GO" id="GO:0003700">
    <property type="term" value="F:DNA-binding transcription factor activity"/>
    <property type="evidence" value="ECO:0007669"/>
    <property type="project" value="InterPro"/>
</dbReference>
<name>A0A8C6U285_9GOBI</name>